<keyword evidence="6" id="KW-0740">Sodium/potassium transport</keyword>
<dbReference type="GO" id="GO:0036376">
    <property type="term" value="P:sodium ion export across plasma membrane"/>
    <property type="evidence" value="ECO:0007669"/>
    <property type="project" value="TreeGrafter"/>
</dbReference>
<dbReference type="PANTHER" id="PTHR11523">
    <property type="entry name" value="SODIUM/POTASSIUM-DEPENDENT ATPASE BETA SUBUNIT"/>
    <property type="match status" value="1"/>
</dbReference>
<dbReference type="Proteomes" id="UP001066276">
    <property type="component" value="Chromosome 12"/>
</dbReference>
<evidence type="ECO:0000256" key="3">
    <source>
        <dbReference type="ARBA" id="ARBA00022448"/>
    </source>
</evidence>
<evidence type="ECO:0000256" key="12">
    <source>
        <dbReference type="ARBA" id="ARBA00023065"/>
    </source>
</evidence>
<dbReference type="GO" id="GO:0006883">
    <property type="term" value="P:intracellular sodium ion homeostasis"/>
    <property type="evidence" value="ECO:0007669"/>
    <property type="project" value="TreeGrafter"/>
</dbReference>
<keyword evidence="11" id="KW-0915">Sodium</keyword>
<name>A0AAV7KMY9_PLEWA</name>
<keyword evidence="20" id="KW-1185">Reference proteome</keyword>
<evidence type="ECO:0000256" key="18">
    <source>
        <dbReference type="RuleBase" id="RU362099"/>
    </source>
</evidence>
<evidence type="ECO:0000313" key="20">
    <source>
        <dbReference type="Proteomes" id="UP001066276"/>
    </source>
</evidence>
<comment type="similarity">
    <text evidence="2 18">Belongs to the X(+)/potassium ATPases subunit beta family.</text>
</comment>
<proteinExistence type="inferred from homology"/>
<reference evidence="19" key="1">
    <citation type="journal article" date="2022" name="bioRxiv">
        <title>Sequencing and chromosome-scale assembly of the giantPleurodeles waltlgenome.</title>
        <authorList>
            <person name="Brown T."/>
            <person name="Elewa A."/>
            <person name="Iarovenko S."/>
            <person name="Subramanian E."/>
            <person name="Araus A.J."/>
            <person name="Petzold A."/>
            <person name="Susuki M."/>
            <person name="Suzuki K.-i.T."/>
            <person name="Hayashi T."/>
            <person name="Toyoda A."/>
            <person name="Oliveira C."/>
            <person name="Osipova E."/>
            <person name="Leigh N.D."/>
            <person name="Simon A."/>
            <person name="Yun M.H."/>
        </authorList>
    </citation>
    <scope>NUCLEOTIDE SEQUENCE</scope>
    <source>
        <strain evidence="19">20211129_DDA</strain>
        <tissue evidence="19">Liver</tissue>
    </source>
</reference>
<comment type="subunit">
    <text evidence="17">The sodium/potassium-transporting ATPase is composed of a catalytic alpha subunit, an auxiliary non-catalytic beta subunit and an additional regulatory subunit.</text>
</comment>
<evidence type="ECO:0000256" key="4">
    <source>
        <dbReference type="ARBA" id="ARBA00022475"/>
    </source>
</evidence>
<keyword evidence="4" id="KW-1003">Cell membrane</keyword>
<evidence type="ECO:0000256" key="16">
    <source>
        <dbReference type="ARBA" id="ARBA00023201"/>
    </source>
</evidence>
<evidence type="ECO:0000256" key="11">
    <source>
        <dbReference type="ARBA" id="ARBA00023053"/>
    </source>
</evidence>
<comment type="caution">
    <text evidence="19">The sequence shown here is derived from an EMBL/GenBank/DDBJ whole genome shotgun (WGS) entry which is preliminary data.</text>
</comment>
<sequence length="297" mass="33675">MEIKEKKPRGQALAEFKQFIWNPRTREFLGRTGSSWALILLFYLVFYAFLTALFSLTMWVMLQTIDEYTPKYTDRLSNPGLMIRPKTDSLDIVYNVSDSSSWNASVSALNNFLLSYNDSNQADNNVPCNFTSGYNLQDDSGDVRNHPKTACQFNRSLLASCSGDDDPTYGYSRGTPCVLIKMNRVINFRPEPLFTNQTYVTVNCSAPKSADGLLATYFPSSSSADANSYGILSLKYFPYYGKKAQTNYTQPIVAVQFSNLTMNTDYNIKCAIYAKNIKFETRDNFAGRVNFKLRVNQ</sequence>
<keyword evidence="7 18" id="KW-0812">Transmembrane</keyword>
<dbReference type="GO" id="GO:0001671">
    <property type="term" value="F:ATPase activator activity"/>
    <property type="evidence" value="ECO:0007669"/>
    <property type="project" value="TreeGrafter"/>
</dbReference>
<dbReference type="EMBL" id="JANPWB010000016">
    <property type="protein sequence ID" value="KAJ1080265.1"/>
    <property type="molecule type" value="Genomic_DNA"/>
</dbReference>
<dbReference type="PROSITE" id="PS00391">
    <property type="entry name" value="ATPASE_NA_K_BETA_2"/>
    <property type="match status" value="1"/>
</dbReference>
<evidence type="ECO:0000256" key="15">
    <source>
        <dbReference type="ARBA" id="ARBA00023180"/>
    </source>
</evidence>
<keyword evidence="12 18" id="KW-0406">Ion transport</keyword>
<dbReference type="GO" id="GO:0005890">
    <property type="term" value="C:sodium:potassium-exchanging ATPase complex"/>
    <property type="evidence" value="ECO:0007669"/>
    <property type="project" value="InterPro"/>
</dbReference>
<evidence type="ECO:0000256" key="13">
    <source>
        <dbReference type="ARBA" id="ARBA00023136"/>
    </source>
</evidence>
<organism evidence="19 20">
    <name type="scientific">Pleurodeles waltl</name>
    <name type="common">Iberian ribbed newt</name>
    <dbReference type="NCBI Taxonomy" id="8319"/>
    <lineage>
        <taxon>Eukaryota</taxon>
        <taxon>Metazoa</taxon>
        <taxon>Chordata</taxon>
        <taxon>Craniata</taxon>
        <taxon>Vertebrata</taxon>
        <taxon>Euteleostomi</taxon>
        <taxon>Amphibia</taxon>
        <taxon>Batrachia</taxon>
        <taxon>Caudata</taxon>
        <taxon>Salamandroidea</taxon>
        <taxon>Salamandridae</taxon>
        <taxon>Pleurodelinae</taxon>
        <taxon>Pleurodeles</taxon>
    </lineage>
</organism>
<dbReference type="GO" id="GO:1990573">
    <property type="term" value="P:potassium ion import across plasma membrane"/>
    <property type="evidence" value="ECO:0007669"/>
    <property type="project" value="TreeGrafter"/>
</dbReference>
<dbReference type="GO" id="GO:0030007">
    <property type="term" value="P:intracellular potassium ion homeostasis"/>
    <property type="evidence" value="ECO:0007669"/>
    <property type="project" value="TreeGrafter"/>
</dbReference>
<accession>A0AAV7KMY9</accession>
<keyword evidence="9" id="KW-0735">Signal-anchor</keyword>
<dbReference type="NCBIfam" id="TIGR01107">
    <property type="entry name" value="Na_K_ATPase_bet"/>
    <property type="match status" value="1"/>
</dbReference>
<comment type="function">
    <text evidence="18">This is the non-catalytic component of the active enzyme, which catalyzes the hydrolysis of ATP coupled with the exchange of Na(+) and K(+) ions across the plasma membrane.</text>
</comment>
<comment type="subcellular location">
    <subcellularLocation>
        <location evidence="1">Cell membrane</location>
        <topology evidence="1">Single-pass type II membrane protein</topology>
    </subcellularLocation>
    <subcellularLocation>
        <location evidence="18">Membrane</location>
    </subcellularLocation>
</comment>
<dbReference type="Pfam" id="PF00287">
    <property type="entry name" value="Na_K-ATPase"/>
    <property type="match status" value="1"/>
</dbReference>
<evidence type="ECO:0000313" key="19">
    <source>
        <dbReference type="EMBL" id="KAJ1080265.1"/>
    </source>
</evidence>
<keyword evidence="3 18" id="KW-0813">Transport</keyword>
<gene>
    <name evidence="19" type="ORF">NDU88_000484</name>
</gene>
<keyword evidence="10 18" id="KW-1133">Transmembrane helix</keyword>
<evidence type="ECO:0000256" key="1">
    <source>
        <dbReference type="ARBA" id="ARBA00004401"/>
    </source>
</evidence>
<evidence type="ECO:0000256" key="9">
    <source>
        <dbReference type="ARBA" id="ARBA00022968"/>
    </source>
</evidence>
<keyword evidence="13 18" id="KW-0472">Membrane</keyword>
<dbReference type="InterPro" id="IPR000402">
    <property type="entry name" value="Na/K_ATPase_sub_beta"/>
</dbReference>
<keyword evidence="8" id="KW-0630">Potassium</keyword>
<keyword evidence="16" id="KW-0739">Sodium transport</keyword>
<evidence type="ECO:0000256" key="6">
    <source>
        <dbReference type="ARBA" id="ARBA00022607"/>
    </source>
</evidence>
<evidence type="ECO:0000256" key="2">
    <source>
        <dbReference type="ARBA" id="ARBA00005876"/>
    </source>
</evidence>
<evidence type="ECO:0000256" key="14">
    <source>
        <dbReference type="ARBA" id="ARBA00023157"/>
    </source>
</evidence>
<dbReference type="Gene3D" id="2.60.40.1660">
    <property type="entry name" value="Na, k-atpase alpha subunit"/>
    <property type="match status" value="1"/>
</dbReference>
<dbReference type="InterPro" id="IPR038702">
    <property type="entry name" value="Na/K_ATPase_sub_beta_sf"/>
</dbReference>
<evidence type="ECO:0000256" key="8">
    <source>
        <dbReference type="ARBA" id="ARBA00022958"/>
    </source>
</evidence>
<dbReference type="AlphaFoldDB" id="A0AAV7KMY9"/>
<evidence type="ECO:0000256" key="5">
    <source>
        <dbReference type="ARBA" id="ARBA00022538"/>
    </source>
</evidence>
<keyword evidence="15" id="KW-0325">Glycoprotein</keyword>
<dbReference type="PANTHER" id="PTHR11523:SF26">
    <property type="entry name" value="SODIUM_POTASSIUM-TRANSPORTING ATPASE SUBUNIT BETA-2"/>
    <property type="match status" value="1"/>
</dbReference>
<evidence type="ECO:0000256" key="10">
    <source>
        <dbReference type="ARBA" id="ARBA00022989"/>
    </source>
</evidence>
<keyword evidence="5" id="KW-0633">Potassium transport</keyword>
<dbReference type="PROSITE" id="PS00390">
    <property type="entry name" value="ATPASE_NA_K_BETA_1"/>
    <property type="match status" value="1"/>
</dbReference>
<feature type="transmembrane region" description="Helical" evidence="18">
    <location>
        <begin position="36"/>
        <end position="62"/>
    </location>
</feature>
<evidence type="ECO:0000256" key="17">
    <source>
        <dbReference type="ARBA" id="ARBA00038795"/>
    </source>
</evidence>
<evidence type="ECO:0000256" key="7">
    <source>
        <dbReference type="ARBA" id="ARBA00022692"/>
    </source>
</evidence>
<protein>
    <recommendedName>
        <fullName evidence="18">Sodium/potassium-transporting ATPase subunit beta</fullName>
    </recommendedName>
</protein>
<keyword evidence="14" id="KW-1015">Disulfide bond</keyword>
<dbReference type="FunFam" id="1.20.5.170:FF:000068">
    <property type="entry name" value="Sodium/potassium-transporting ATPase subunit beta"/>
    <property type="match status" value="1"/>
</dbReference>